<dbReference type="SUPFAM" id="SSF49265">
    <property type="entry name" value="Fibronectin type III"/>
    <property type="match status" value="1"/>
</dbReference>
<proteinExistence type="predicted"/>
<dbReference type="InterPro" id="IPR036116">
    <property type="entry name" value="FN3_sf"/>
</dbReference>
<accession>A0A667XFG4</accession>
<dbReference type="Proteomes" id="UP000472263">
    <property type="component" value="Chromosome 4"/>
</dbReference>
<dbReference type="Ensembl" id="ENSMMDT00005011616.1">
    <property type="protein sequence ID" value="ENSMMDP00005011274.1"/>
    <property type="gene ID" value="ENSMMDG00005006086.1"/>
</dbReference>
<sequence length="111" mass="12273">MRLMFSCLYHFHKIKSSYFVLFYSILSCYACVPKMGSLSWNDSEGATHYLVTAETSNGHKVELRTVNTSATIPDLLCGENYILSVEAGNDMCISAPSQTAQLKTGRLLALP</sequence>
<name>A0A667XFG4_9TELE</name>
<reference evidence="1" key="1">
    <citation type="submission" date="2019-06" db="EMBL/GenBank/DDBJ databases">
        <authorList>
            <consortium name="Wellcome Sanger Institute Data Sharing"/>
        </authorList>
    </citation>
    <scope>NUCLEOTIDE SEQUENCE [LARGE SCALE GENOMIC DNA]</scope>
</reference>
<dbReference type="AlphaFoldDB" id="A0A667XFG4"/>
<evidence type="ECO:0000313" key="1">
    <source>
        <dbReference type="Ensembl" id="ENSMMDP00005011274.1"/>
    </source>
</evidence>
<protein>
    <recommendedName>
        <fullName evidence="3">Fibronectin type-III domain-containing protein</fullName>
    </recommendedName>
</protein>
<evidence type="ECO:0008006" key="3">
    <source>
        <dbReference type="Google" id="ProtNLM"/>
    </source>
</evidence>
<dbReference type="PANTHER" id="PTHR47135:SF3">
    <property type="entry name" value="FIBRONECTIN TYPE-III DOMAIN-CONTAINING PROTEIN"/>
    <property type="match status" value="1"/>
</dbReference>
<organism evidence="1 2">
    <name type="scientific">Myripristis murdjan</name>
    <name type="common">pinecone soldierfish</name>
    <dbReference type="NCBI Taxonomy" id="586833"/>
    <lineage>
        <taxon>Eukaryota</taxon>
        <taxon>Metazoa</taxon>
        <taxon>Chordata</taxon>
        <taxon>Craniata</taxon>
        <taxon>Vertebrata</taxon>
        <taxon>Euteleostomi</taxon>
        <taxon>Actinopterygii</taxon>
        <taxon>Neopterygii</taxon>
        <taxon>Teleostei</taxon>
        <taxon>Neoteleostei</taxon>
        <taxon>Acanthomorphata</taxon>
        <taxon>Holocentriformes</taxon>
        <taxon>Holocentridae</taxon>
        <taxon>Myripristis</taxon>
    </lineage>
</organism>
<reference evidence="1" key="2">
    <citation type="submission" date="2025-08" db="UniProtKB">
        <authorList>
            <consortium name="Ensembl"/>
        </authorList>
    </citation>
    <scope>IDENTIFICATION</scope>
</reference>
<dbReference type="CDD" id="cd00063">
    <property type="entry name" value="FN3"/>
    <property type="match status" value="1"/>
</dbReference>
<dbReference type="InterPro" id="IPR003961">
    <property type="entry name" value="FN3_dom"/>
</dbReference>
<dbReference type="PROSITE" id="PS51257">
    <property type="entry name" value="PROKAR_LIPOPROTEIN"/>
    <property type="match status" value="1"/>
</dbReference>
<dbReference type="PANTHER" id="PTHR47135">
    <property type="entry name" value="FIBRONECTIN TYPE III DOMAIN-CONTAINING PROTEIN 7"/>
    <property type="match status" value="1"/>
</dbReference>
<evidence type="ECO:0000313" key="2">
    <source>
        <dbReference type="Proteomes" id="UP000472263"/>
    </source>
</evidence>
<dbReference type="Gene3D" id="2.60.40.10">
    <property type="entry name" value="Immunoglobulins"/>
    <property type="match status" value="1"/>
</dbReference>
<dbReference type="InterPro" id="IPR013783">
    <property type="entry name" value="Ig-like_fold"/>
</dbReference>
<keyword evidence="2" id="KW-1185">Reference proteome</keyword>
<reference evidence="1" key="3">
    <citation type="submission" date="2025-09" db="UniProtKB">
        <authorList>
            <consortium name="Ensembl"/>
        </authorList>
    </citation>
    <scope>IDENTIFICATION</scope>
</reference>
<dbReference type="InParanoid" id="A0A667XFG4"/>